<feature type="region of interest" description="Disordered" evidence="5">
    <location>
        <begin position="1"/>
        <end position="36"/>
    </location>
</feature>
<feature type="non-terminal residue" evidence="6">
    <location>
        <position position="1"/>
    </location>
</feature>
<dbReference type="Pfam" id="PF15554">
    <property type="entry name" value="FSIP1"/>
    <property type="match status" value="1"/>
</dbReference>
<evidence type="ECO:0000313" key="6">
    <source>
        <dbReference type="EMBL" id="NXK38687.1"/>
    </source>
</evidence>
<dbReference type="PANTHER" id="PTHR22012">
    <property type="entry name" value="FIBROUS SHEATH INTERACTING PROTEIN 1"/>
    <property type="match status" value="1"/>
</dbReference>
<keyword evidence="7" id="KW-1185">Reference proteome</keyword>
<evidence type="ECO:0000256" key="4">
    <source>
        <dbReference type="SAM" id="Coils"/>
    </source>
</evidence>
<gene>
    <name evidence="6" type="primary">Fsip1</name>
    <name evidence="6" type="ORF">PIPCHL_R04041</name>
</gene>
<feature type="compositionally biased region" description="Polar residues" evidence="5">
    <location>
        <begin position="14"/>
        <end position="27"/>
    </location>
</feature>
<reference evidence="6 7" key="1">
    <citation type="submission" date="2019-09" db="EMBL/GenBank/DDBJ databases">
        <title>Bird 10,000 Genomes (B10K) Project - Family phase.</title>
        <authorList>
            <person name="Zhang G."/>
        </authorList>
    </citation>
    <scope>NUCLEOTIDE SEQUENCE [LARGE SCALE GENOMIC DNA]</scope>
    <source>
        <strain evidence="6">B10K-DU-007-02</strain>
        <tissue evidence="6">Mixed tissue sample</tissue>
    </source>
</reference>
<comment type="similarity">
    <text evidence="1">Belongs to the FSIP1 family.</text>
</comment>
<evidence type="ECO:0000256" key="1">
    <source>
        <dbReference type="ARBA" id="ARBA00010495"/>
    </source>
</evidence>
<feature type="region of interest" description="Disordered" evidence="5">
    <location>
        <begin position="59"/>
        <end position="84"/>
    </location>
</feature>
<evidence type="ECO:0000256" key="2">
    <source>
        <dbReference type="ARBA" id="ARBA00019480"/>
    </source>
</evidence>
<dbReference type="AlphaFoldDB" id="A0A7L0J3T5"/>
<evidence type="ECO:0000256" key="3">
    <source>
        <dbReference type="ARBA" id="ARBA00023054"/>
    </source>
</evidence>
<comment type="caution">
    <text evidence="6">The sequence shown here is derived from an EMBL/GenBank/DDBJ whole genome shotgun (WGS) entry which is preliminary data.</text>
</comment>
<dbReference type="InterPro" id="IPR026246">
    <property type="entry name" value="Fsip1"/>
</dbReference>
<dbReference type="PANTHER" id="PTHR22012:SF2">
    <property type="entry name" value="FIBROUS SHEATH-INTERACTING PROTEIN 1"/>
    <property type="match status" value="1"/>
</dbReference>
<keyword evidence="3 4" id="KW-0175">Coiled coil</keyword>
<accession>A0A7L0J3T5</accession>
<sequence>MDITSGSADDVSRPASSSKPNCRSLNTPMELLKPEPHLQKVDSLVSVADGYQRGSLEDCCPAEKKREKSDVQKVRTDQQTSVERTTSSLQKYVQNPNELSGCSSNSDCGDSETHTLKFCEPSQGKPNNAKSANLKCSEDTDVDPQIEAAIKKMNKLDTILENQHLKEKAIKKQGKEMRAVLWEELQSVRTRGGHEAIENTNLFLTSFSSWQDTADPSHAKENEICTSVIHTHMNPEDYDSYKAQQSKDYPSELETELEKTVEKIHSKNKGNQDFIKKNIELAKDSGNQFVMLEGERKRLIELLKDTEDGIELQGLEENVSVQLSSGEGYTPEPTEFHLLNEIDIKLQALLSDGYFSAISSSYSKPPSQIYQSLVYANRSLETVPGEKVLRDNKEKRDQQNRLKEIDQQLESLERNLTEEQTSLSEEQLKTLLEECMQPQRTISNVTMPKSQESLSFGLSPPCYTSQDSTLHSTSTLSKMLVEDHIVGMLMAQEKAGLEDKSLCAESEIPGYYISKALAGSHLSKDSLAQTEEPDDLEGLQKMGDKSITEGYFMSRALNTKRLKKPSFLGEPLYCISMNNEPCTEADILSIPLQTKGGE</sequence>
<evidence type="ECO:0000313" key="7">
    <source>
        <dbReference type="Proteomes" id="UP000520962"/>
    </source>
</evidence>
<dbReference type="Proteomes" id="UP000520962">
    <property type="component" value="Unassembled WGS sequence"/>
</dbReference>
<protein>
    <recommendedName>
        <fullName evidence="2">Fibrous sheath-interacting protein 1</fullName>
    </recommendedName>
</protein>
<feature type="non-terminal residue" evidence="6">
    <location>
        <position position="598"/>
    </location>
</feature>
<name>A0A7L0J3T5_PIPCL</name>
<proteinExistence type="inferred from homology"/>
<feature type="coiled-coil region" evidence="4">
    <location>
        <begin position="395"/>
        <end position="429"/>
    </location>
</feature>
<organism evidence="6 7">
    <name type="scientific">Piprites chloris</name>
    <name type="common">Wing-barred manakin</name>
    <dbReference type="NCBI Taxonomy" id="114369"/>
    <lineage>
        <taxon>Eukaryota</taxon>
        <taxon>Metazoa</taxon>
        <taxon>Chordata</taxon>
        <taxon>Craniata</taxon>
        <taxon>Vertebrata</taxon>
        <taxon>Euteleostomi</taxon>
        <taxon>Archelosauria</taxon>
        <taxon>Archosauria</taxon>
        <taxon>Dinosauria</taxon>
        <taxon>Saurischia</taxon>
        <taxon>Theropoda</taxon>
        <taxon>Coelurosauria</taxon>
        <taxon>Aves</taxon>
        <taxon>Neognathae</taxon>
        <taxon>Neoaves</taxon>
        <taxon>Telluraves</taxon>
        <taxon>Australaves</taxon>
        <taxon>Passeriformes</taxon>
        <taxon>Pipridae</taxon>
        <taxon>Piprites</taxon>
    </lineage>
</organism>
<dbReference type="EMBL" id="VXAH01000238">
    <property type="protein sequence ID" value="NXK38687.1"/>
    <property type="molecule type" value="Genomic_DNA"/>
</dbReference>
<feature type="compositionally biased region" description="Basic and acidic residues" evidence="5">
    <location>
        <begin position="61"/>
        <end position="76"/>
    </location>
</feature>
<dbReference type="PRINTS" id="PR02075">
    <property type="entry name" value="FIBSHEATHIP1"/>
</dbReference>
<evidence type="ECO:0000256" key="5">
    <source>
        <dbReference type="SAM" id="MobiDB-lite"/>
    </source>
</evidence>